<dbReference type="OrthoDB" id="6435839at2759"/>
<dbReference type="PROSITE" id="PS50940">
    <property type="entry name" value="CHIT_BIND_II"/>
    <property type="match status" value="1"/>
</dbReference>
<sequence>VYHHCVNSQIHTFTCPSGQAFDHRASQCLDPSIVECIETDGHHRHKRSDVLVHTISIEDLKSNFLEAYRKIKPELKEALQKSAPTLYEVMEVEYFPVIESFINDMKPIVEEKLLPRLEKFASYSAKIATRVIKKLSDSYELSNSTHINLVSFSDLAREIGKDMEPVLQLGRYLSNRLAKASRPKRSATIPINEAPELLVGVLEPYLKEAFENFVELFTGTEETFTGQVILPVIVQMLKDDETRLDIQKIFWSAKSAYAPLINEMLRRQSFFTPEGTLIRIPVAEINAAKAIYYRETKPIIRKLFRKHLALFLDTLADNTQLFFDTLDRLRDASRDHIGVLKDSVVRFYNKHGAALRSAKDGHLTTYTYTEITNDLKPIEVTVLQIALDYMSRMENSWISSLFTRDSIIYRTLLGGESTYAKPSGKDYSAYHPQLNDVYHTMKKQ</sequence>
<dbReference type="EMBL" id="BMAO01000475">
    <property type="protein sequence ID" value="GFQ67114.1"/>
    <property type="molecule type" value="Genomic_DNA"/>
</dbReference>
<dbReference type="GO" id="GO:0005576">
    <property type="term" value="C:extracellular region"/>
    <property type="evidence" value="ECO:0007669"/>
    <property type="project" value="InterPro"/>
</dbReference>
<evidence type="ECO:0000313" key="2">
    <source>
        <dbReference type="EMBL" id="GFQ67114.1"/>
    </source>
</evidence>
<dbReference type="Proteomes" id="UP000887116">
    <property type="component" value="Unassembled WGS sequence"/>
</dbReference>
<dbReference type="Gene3D" id="2.170.140.10">
    <property type="entry name" value="Chitin binding domain"/>
    <property type="match status" value="1"/>
</dbReference>
<comment type="caution">
    <text evidence="2">The sequence shown here is derived from an EMBL/GenBank/DDBJ whole genome shotgun (WGS) entry which is preliminary data.</text>
</comment>
<feature type="non-terminal residue" evidence="2">
    <location>
        <position position="1"/>
    </location>
</feature>
<dbReference type="AlphaFoldDB" id="A0A8X6K9W8"/>
<proteinExistence type="predicted"/>
<evidence type="ECO:0000259" key="1">
    <source>
        <dbReference type="PROSITE" id="PS50940"/>
    </source>
</evidence>
<accession>A0A8X6K9W8</accession>
<dbReference type="InterPro" id="IPR002557">
    <property type="entry name" value="Chitin-bd_dom"/>
</dbReference>
<organism evidence="2 3">
    <name type="scientific">Trichonephila clavata</name>
    <name type="common">Joro spider</name>
    <name type="synonym">Nephila clavata</name>
    <dbReference type="NCBI Taxonomy" id="2740835"/>
    <lineage>
        <taxon>Eukaryota</taxon>
        <taxon>Metazoa</taxon>
        <taxon>Ecdysozoa</taxon>
        <taxon>Arthropoda</taxon>
        <taxon>Chelicerata</taxon>
        <taxon>Arachnida</taxon>
        <taxon>Araneae</taxon>
        <taxon>Araneomorphae</taxon>
        <taxon>Entelegynae</taxon>
        <taxon>Araneoidea</taxon>
        <taxon>Nephilidae</taxon>
        <taxon>Trichonephila</taxon>
    </lineage>
</organism>
<reference evidence="2" key="1">
    <citation type="submission" date="2020-07" db="EMBL/GenBank/DDBJ databases">
        <title>Multicomponent nature underlies the extraordinary mechanical properties of spider dragline silk.</title>
        <authorList>
            <person name="Kono N."/>
            <person name="Nakamura H."/>
            <person name="Mori M."/>
            <person name="Yoshida Y."/>
            <person name="Ohtoshi R."/>
            <person name="Malay A.D."/>
            <person name="Moran D.A.P."/>
            <person name="Tomita M."/>
            <person name="Numata K."/>
            <person name="Arakawa K."/>
        </authorList>
    </citation>
    <scope>NUCLEOTIDE SEQUENCE</scope>
</reference>
<name>A0A8X6K9W8_TRICU</name>
<gene>
    <name evidence="2" type="primary">AVEN_210150_1</name>
    <name evidence="2" type="ORF">TNCT_59001</name>
</gene>
<dbReference type="SUPFAM" id="SSF57625">
    <property type="entry name" value="Invertebrate chitin-binding proteins"/>
    <property type="match status" value="1"/>
</dbReference>
<keyword evidence="3" id="KW-1185">Reference proteome</keyword>
<dbReference type="Pfam" id="PF01607">
    <property type="entry name" value="CBM_14"/>
    <property type="match status" value="1"/>
</dbReference>
<dbReference type="InterPro" id="IPR036508">
    <property type="entry name" value="Chitin-bd_dom_sf"/>
</dbReference>
<evidence type="ECO:0000313" key="3">
    <source>
        <dbReference type="Proteomes" id="UP000887116"/>
    </source>
</evidence>
<feature type="domain" description="Chitin-binding type-2" evidence="1">
    <location>
        <begin position="1"/>
        <end position="38"/>
    </location>
</feature>
<dbReference type="GO" id="GO:0008061">
    <property type="term" value="F:chitin binding"/>
    <property type="evidence" value="ECO:0007669"/>
    <property type="project" value="InterPro"/>
</dbReference>
<protein>
    <submittedName>
        <fullName evidence="2">Chitin-binding type-2 domain-containing protein</fullName>
    </submittedName>
</protein>